<dbReference type="RefSeq" id="WP_210056432.1">
    <property type="nucleotide sequence ID" value="NZ_BAAAMH010000020.1"/>
</dbReference>
<evidence type="ECO:0000256" key="2">
    <source>
        <dbReference type="ARBA" id="ARBA00023125"/>
    </source>
</evidence>
<dbReference type="GO" id="GO:0003677">
    <property type="term" value="F:DNA binding"/>
    <property type="evidence" value="ECO:0007669"/>
    <property type="project" value="UniProtKB-KW"/>
</dbReference>
<keyword evidence="3" id="KW-0804">Transcription</keyword>
<dbReference type="InterPro" id="IPR051534">
    <property type="entry name" value="CBASS_pafABC_assoc_protein"/>
</dbReference>
<dbReference type="InterPro" id="IPR057727">
    <property type="entry name" value="WCX_dom"/>
</dbReference>
<feature type="domain" description="HTH deoR-type" evidence="4">
    <location>
        <begin position="4"/>
        <end position="59"/>
    </location>
</feature>
<sequence length="329" mass="35251">MVNTSSRTLRLLSLLQARRYWPGPLLAERLEVSARTLRRDVERLRELGYPVDAHPGVDGGYALAPGAALPPLVLDDDEAMALAVAIQSQLAGGQGGDAALRALTKVVQVMPRRLRTRLDAVRLATTPSRWSTGTDAPVDHAVLATLALGCRDGERVRLDYRAADGTPSSRRVEPFRLVPLGRRWYLVAYDLERQDWRTLRIDRIATAEGTGTPFGPRTPPFDDVATWVRERVQAAGAAGRHHVEVVVEAPADVVAARVGRWADVRPRTAGTCTMTLDTDALDGPLWALGAAGAPFTVVSPPELAALAAAWGAHFVRAGAAPPPGPATAT</sequence>
<gene>
    <name evidence="5" type="ORF">JOF54_002578</name>
</gene>
<dbReference type="Pfam" id="PF08279">
    <property type="entry name" value="HTH_11"/>
    <property type="match status" value="1"/>
</dbReference>
<evidence type="ECO:0000256" key="3">
    <source>
        <dbReference type="ARBA" id="ARBA00023163"/>
    </source>
</evidence>
<evidence type="ECO:0000256" key="1">
    <source>
        <dbReference type="ARBA" id="ARBA00023015"/>
    </source>
</evidence>
<dbReference type="InterPro" id="IPR018356">
    <property type="entry name" value="Tscrpt_reg_HTH_DeoR_CS"/>
</dbReference>
<dbReference type="Pfam" id="PF13280">
    <property type="entry name" value="WYL"/>
    <property type="match status" value="1"/>
</dbReference>
<dbReference type="PROSITE" id="PS51000">
    <property type="entry name" value="HTH_DEOR_2"/>
    <property type="match status" value="1"/>
</dbReference>
<dbReference type="InterPro" id="IPR028349">
    <property type="entry name" value="PafC-like"/>
</dbReference>
<keyword evidence="2 5" id="KW-0238">DNA-binding</keyword>
<evidence type="ECO:0000313" key="6">
    <source>
        <dbReference type="Proteomes" id="UP000758168"/>
    </source>
</evidence>
<name>A0ABS4Z9C4_9ACTN</name>
<dbReference type="PROSITE" id="PS52050">
    <property type="entry name" value="WYL"/>
    <property type="match status" value="1"/>
</dbReference>
<dbReference type="Proteomes" id="UP000758168">
    <property type="component" value="Unassembled WGS sequence"/>
</dbReference>
<dbReference type="EMBL" id="JAGIOB010000001">
    <property type="protein sequence ID" value="MBP2417656.1"/>
    <property type="molecule type" value="Genomic_DNA"/>
</dbReference>
<dbReference type="InterPro" id="IPR026881">
    <property type="entry name" value="WYL_dom"/>
</dbReference>
<dbReference type="PIRSF" id="PIRSF016838">
    <property type="entry name" value="PafC"/>
    <property type="match status" value="1"/>
</dbReference>
<evidence type="ECO:0000313" key="5">
    <source>
        <dbReference type="EMBL" id="MBP2417656.1"/>
    </source>
</evidence>
<evidence type="ECO:0000259" key="4">
    <source>
        <dbReference type="PROSITE" id="PS51000"/>
    </source>
</evidence>
<dbReference type="InterPro" id="IPR013196">
    <property type="entry name" value="HTH_11"/>
</dbReference>
<keyword evidence="1" id="KW-0805">Transcription regulation</keyword>
<dbReference type="InterPro" id="IPR036388">
    <property type="entry name" value="WH-like_DNA-bd_sf"/>
</dbReference>
<organism evidence="5 6">
    <name type="scientific">Microlunatus capsulatus</name>
    <dbReference type="NCBI Taxonomy" id="99117"/>
    <lineage>
        <taxon>Bacteria</taxon>
        <taxon>Bacillati</taxon>
        <taxon>Actinomycetota</taxon>
        <taxon>Actinomycetes</taxon>
        <taxon>Propionibacteriales</taxon>
        <taxon>Propionibacteriaceae</taxon>
        <taxon>Microlunatus</taxon>
    </lineage>
</organism>
<dbReference type="Pfam" id="PF25583">
    <property type="entry name" value="WCX"/>
    <property type="match status" value="1"/>
</dbReference>
<dbReference type="SUPFAM" id="SSF46785">
    <property type="entry name" value="Winged helix' DNA-binding domain"/>
    <property type="match status" value="1"/>
</dbReference>
<dbReference type="PANTHER" id="PTHR34580">
    <property type="match status" value="1"/>
</dbReference>
<keyword evidence="6" id="KW-1185">Reference proteome</keyword>
<accession>A0ABS4Z9C4</accession>
<dbReference type="InterPro" id="IPR001034">
    <property type="entry name" value="DeoR_HTH"/>
</dbReference>
<reference evidence="5 6" key="1">
    <citation type="submission" date="2021-03" db="EMBL/GenBank/DDBJ databases">
        <title>Sequencing the genomes of 1000 actinobacteria strains.</title>
        <authorList>
            <person name="Klenk H.-P."/>
        </authorList>
    </citation>
    <scope>NUCLEOTIDE SEQUENCE [LARGE SCALE GENOMIC DNA]</scope>
    <source>
        <strain evidence="5 6">DSM 12936</strain>
    </source>
</reference>
<dbReference type="PROSITE" id="PS00894">
    <property type="entry name" value="HTH_DEOR_1"/>
    <property type="match status" value="1"/>
</dbReference>
<dbReference type="Gene3D" id="1.10.10.10">
    <property type="entry name" value="Winged helix-like DNA-binding domain superfamily/Winged helix DNA-binding domain"/>
    <property type="match status" value="1"/>
</dbReference>
<dbReference type="InterPro" id="IPR036390">
    <property type="entry name" value="WH_DNA-bd_sf"/>
</dbReference>
<proteinExistence type="predicted"/>
<comment type="caution">
    <text evidence="5">The sequence shown here is derived from an EMBL/GenBank/DDBJ whole genome shotgun (WGS) entry which is preliminary data.</text>
</comment>
<protein>
    <submittedName>
        <fullName evidence="5">DNA-binding transcriptional regulator YafY</fullName>
    </submittedName>
</protein>
<dbReference type="PANTHER" id="PTHR34580:SF3">
    <property type="entry name" value="PROTEIN PAFB"/>
    <property type="match status" value="1"/>
</dbReference>